<dbReference type="OrthoDB" id="2518172at2759"/>
<dbReference type="EMBL" id="AVOT02061695">
    <property type="protein sequence ID" value="MBW0554875.1"/>
    <property type="molecule type" value="Genomic_DNA"/>
</dbReference>
<dbReference type="SUPFAM" id="SSF56784">
    <property type="entry name" value="HAD-like"/>
    <property type="match status" value="1"/>
</dbReference>
<keyword evidence="2" id="KW-0732">Signal</keyword>
<feature type="chain" id="PRO_5040106713" description="Trehalose 6-phosphate phosphatase" evidence="2">
    <location>
        <begin position="22"/>
        <end position="282"/>
    </location>
</feature>
<dbReference type="GO" id="GO:0003825">
    <property type="term" value="F:alpha,alpha-trehalose-phosphate synthase (UDP-forming) activity"/>
    <property type="evidence" value="ECO:0007669"/>
    <property type="project" value="TreeGrafter"/>
</dbReference>
<comment type="similarity">
    <text evidence="1">In the N-terminal section; belongs to the glycosyltransferase 20 family.</text>
</comment>
<name>A0A9Q3J3Z7_9BASI</name>
<dbReference type="InterPro" id="IPR036412">
    <property type="entry name" value="HAD-like_sf"/>
</dbReference>
<dbReference type="PANTHER" id="PTHR10788:SF106">
    <property type="entry name" value="BCDNA.GH08860"/>
    <property type="match status" value="1"/>
</dbReference>
<dbReference type="InterPro" id="IPR003337">
    <property type="entry name" value="Trehalose_PPase"/>
</dbReference>
<evidence type="ECO:0008006" key="5">
    <source>
        <dbReference type="Google" id="ProtNLM"/>
    </source>
</evidence>
<evidence type="ECO:0000313" key="4">
    <source>
        <dbReference type="Proteomes" id="UP000765509"/>
    </source>
</evidence>
<sequence>MFRIALFFLIVSTLLLQLTQEAEVSAVPLVNFDQLAGTYHSSQKRVFFIDNDGVLKGPEKLRDQERDYLTHSLRTICQDTKNVVWILSARPVAYLKRLYQDIEGLHLAGQHGAETQKYREEIKIWAPTISVPSGSIQKEINAHVPGADLRAEGQCTRVVVLNPETATADGITKFKAAMKEFFPDDFEVQELKDKGVINIFHKEYHKGTFAEKTMKLEDPDFAMTFGDELPDEVMHEIMNQYHQNHVNAFSVVVSSNGQQDTKAQLKLNDYQHVHEFLAKLAE</sequence>
<gene>
    <name evidence="3" type="ORF">O181_094590</name>
</gene>
<dbReference type="GO" id="GO:0005992">
    <property type="term" value="P:trehalose biosynthetic process"/>
    <property type="evidence" value="ECO:0007669"/>
    <property type="project" value="InterPro"/>
</dbReference>
<dbReference type="InterPro" id="IPR001830">
    <property type="entry name" value="Glyco_trans_20"/>
</dbReference>
<evidence type="ECO:0000256" key="1">
    <source>
        <dbReference type="ARBA" id="ARBA00005409"/>
    </source>
</evidence>
<dbReference type="PANTHER" id="PTHR10788">
    <property type="entry name" value="TREHALOSE-6-PHOSPHATE SYNTHASE"/>
    <property type="match status" value="1"/>
</dbReference>
<organism evidence="3 4">
    <name type="scientific">Austropuccinia psidii MF-1</name>
    <dbReference type="NCBI Taxonomy" id="1389203"/>
    <lineage>
        <taxon>Eukaryota</taxon>
        <taxon>Fungi</taxon>
        <taxon>Dikarya</taxon>
        <taxon>Basidiomycota</taxon>
        <taxon>Pucciniomycotina</taxon>
        <taxon>Pucciniomycetes</taxon>
        <taxon>Pucciniales</taxon>
        <taxon>Sphaerophragmiaceae</taxon>
        <taxon>Austropuccinia</taxon>
    </lineage>
</organism>
<evidence type="ECO:0000313" key="3">
    <source>
        <dbReference type="EMBL" id="MBW0554875.1"/>
    </source>
</evidence>
<dbReference type="AlphaFoldDB" id="A0A9Q3J3Z7"/>
<dbReference type="Pfam" id="PF02358">
    <property type="entry name" value="Trehalose_PPase"/>
    <property type="match status" value="1"/>
</dbReference>
<protein>
    <recommendedName>
        <fullName evidence="5">Trehalose 6-phosphate phosphatase</fullName>
    </recommendedName>
</protein>
<comment type="caution">
    <text evidence="3">The sequence shown here is derived from an EMBL/GenBank/DDBJ whole genome shotgun (WGS) entry which is preliminary data.</text>
</comment>
<accession>A0A9Q3J3Z7</accession>
<proteinExistence type="inferred from homology"/>
<feature type="signal peptide" evidence="2">
    <location>
        <begin position="1"/>
        <end position="21"/>
    </location>
</feature>
<keyword evidence="4" id="KW-1185">Reference proteome</keyword>
<dbReference type="Gene3D" id="3.40.50.1000">
    <property type="entry name" value="HAD superfamily/HAD-like"/>
    <property type="match status" value="2"/>
</dbReference>
<dbReference type="Proteomes" id="UP000765509">
    <property type="component" value="Unassembled WGS sequence"/>
</dbReference>
<evidence type="ECO:0000256" key="2">
    <source>
        <dbReference type="SAM" id="SignalP"/>
    </source>
</evidence>
<reference evidence="3" key="1">
    <citation type="submission" date="2021-03" db="EMBL/GenBank/DDBJ databases">
        <title>Draft genome sequence of rust myrtle Austropuccinia psidii MF-1, a brazilian biotype.</title>
        <authorList>
            <person name="Quecine M.C."/>
            <person name="Pachon D.M.R."/>
            <person name="Bonatelli M.L."/>
            <person name="Correr F.H."/>
            <person name="Franceschini L.M."/>
            <person name="Leite T.F."/>
            <person name="Margarido G.R.A."/>
            <person name="Almeida C.A."/>
            <person name="Ferrarezi J.A."/>
            <person name="Labate C.A."/>
        </authorList>
    </citation>
    <scope>NUCLEOTIDE SEQUENCE</scope>
    <source>
        <strain evidence="3">MF-1</strain>
    </source>
</reference>
<dbReference type="InterPro" id="IPR023214">
    <property type="entry name" value="HAD_sf"/>
</dbReference>